<proteinExistence type="predicted"/>
<sequence>FKITHAAGDHLTATEDYAIAADFCNFDQNNGSLTHNCIYRLAAEETGENTGVFEGTVSYIMLNNSTAGGSISGEHDGNDHEVESHLSAISGDAVTVVLMDSGSGTDSIRVVYNDTDALQVATKRGAQLDTVTHTGTVDLDAGSYGAADMATITIVDADLNQDSSVRDTYQNSSTTFGVTITKSGSTTSTEPFSGTMTIIETEADSGIFVGTFLVPDRKGSDMELTYYESKDAGGSAVSYYDTATIQSNSGSISLDRSVYPVPFIAADLREGNNDKTGQDEAGKVVAWITVEDSDFTGDTLTTTTSGKAGSILVKLIEGSDTTKIATAGSATANAASGSTVEELGPLSEIEMGTSVYEVSMTIQYDQDGGASNVTPTSGDILQVEYVDTANDAGGTSTSYDSSTFDLRTGSLSV</sequence>
<feature type="non-terminal residue" evidence="1">
    <location>
        <position position="1"/>
    </location>
</feature>
<organism evidence="1">
    <name type="scientific">marine metagenome</name>
    <dbReference type="NCBI Taxonomy" id="408172"/>
    <lineage>
        <taxon>unclassified sequences</taxon>
        <taxon>metagenomes</taxon>
        <taxon>ecological metagenomes</taxon>
    </lineage>
</organism>
<evidence type="ECO:0000313" key="1">
    <source>
        <dbReference type="EMBL" id="SVC27119.1"/>
    </source>
</evidence>
<dbReference type="EMBL" id="UINC01082396">
    <property type="protein sequence ID" value="SVC27119.1"/>
    <property type="molecule type" value="Genomic_DNA"/>
</dbReference>
<dbReference type="AlphaFoldDB" id="A0A382KS43"/>
<gene>
    <name evidence="1" type="ORF">METZ01_LOCUS279973</name>
</gene>
<feature type="non-terminal residue" evidence="1">
    <location>
        <position position="413"/>
    </location>
</feature>
<protein>
    <submittedName>
        <fullName evidence="1">Uncharacterized protein</fullName>
    </submittedName>
</protein>
<name>A0A382KS43_9ZZZZ</name>
<accession>A0A382KS43</accession>
<reference evidence="1" key="1">
    <citation type="submission" date="2018-05" db="EMBL/GenBank/DDBJ databases">
        <authorList>
            <person name="Lanie J.A."/>
            <person name="Ng W.-L."/>
            <person name="Kazmierczak K.M."/>
            <person name="Andrzejewski T.M."/>
            <person name="Davidsen T.M."/>
            <person name="Wayne K.J."/>
            <person name="Tettelin H."/>
            <person name="Glass J.I."/>
            <person name="Rusch D."/>
            <person name="Podicherti R."/>
            <person name="Tsui H.-C.T."/>
            <person name="Winkler M.E."/>
        </authorList>
    </citation>
    <scope>NUCLEOTIDE SEQUENCE</scope>
</reference>